<organism evidence="1 2">
    <name type="scientific">Candidatus Methylumidiphilus alinenensis</name>
    <dbReference type="NCBI Taxonomy" id="2202197"/>
    <lineage>
        <taxon>Bacteria</taxon>
        <taxon>Pseudomonadati</taxon>
        <taxon>Pseudomonadota</taxon>
        <taxon>Gammaproteobacteria</taxon>
        <taxon>Methylococcales</taxon>
        <taxon>Candidatus Methylumidiphilus</taxon>
    </lineage>
</organism>
<accession>A0A2W4QMY6</accession>
<evidence type="ECO:0000313" key="1">
    <source>
        <dbReference type="EMBL" id="PZN71749.1"/>
    </source>
</evidence>
<name>A0A2W4QMY6_9GAMM</name>
<gene>
    <name evidence="1" type="ORF">DM484_25710</name>
</gene>
<proteinExistence type="predicted"/>
<sequence>MYDNKFCIILDDYRDQYPDYWAITTAKDTLAEAEAEDSYDTGPDQVPRSAYWGELKGETYLIFAPNPEYGKKHGSIYLLHRV</sequence>
<comment type="caution">
    <text evidence="1">The sequence shown here is derived from an EMBL/GenBank/DDBJ whole genome shotgun (WGS) entry which is preliminary data.</text>
</comment>
<reference evidence="1 2" key="1">
    <citation type="journal article" date="2018" name="Aquat. Microb. Ecol.">
        <title>Gammaproteobacterial methanotrophs dominate.</title>
        <authorList>
            <person name="Rissanen A.J."/>
            <person name="Saarenheimo J."/>
            <person name="Tiirola M."/>
            <person name="Peura S."/>
            <person name="Aalto S.L."/>
            <person name="Karvinen A."/>
            <person name="Nykanen H."/>
        </authorList>
    </citation>
    <scope>NUCLEOTIDE SEQUENCE [LARGE SCALE GENOMIC DNA]</scope>
    <source>
        <strain evidence="1">AMbin10</strain>
    </source>
</reference>
<dbReference type="EMBL" id="QJPH01000509">
    <property type="protein sequence ID" value="PZN71749.1"/>
    <property type="molecule type" value="Genomic_DNA"/>
</dbReference>
<protein>
    <submittedName>
        <fullName evidence="1">Uncharacterized protein</fullName>
    </submittedName>
</protein>
<evidence type="ECO:0000313" key="2">
    <source>
        <dbReference type="Proteomes" id="UP000249396"/>
    </source>
</evidence>
<dbReference type="AlphaFoldDB" id="A0A2W4QMY6"/>
<dbReference type="Proteomes" id="UP000249396">
    <property type="component" value="Unassembled WGS sequence"/>
</dbReference>